<sequence length="102" mass="11441">MGRTEVGEDGVYAWKGDHQDRTRGNKRGVKIQGTAQRRVYIALYPRTSAMLDRTAATRLGMGYGSDTKEAASSCRMGRVNASETRLTFQALCRGHVRRSFKR</sequence>
<feature type="region of interest" description="Disordered" evidence="1">
    <location>
        <begin position="1"/>
        <end position="28"/>
    </location>
</feature>
<proteinExistence type="predicted"/>
<protein>
    <submittedName>
        <fullName evidence="2">Uncharacterized protein</fullName>
    </submittedName>
</protein>
<gene>
    <name evidence="2" type="ORF">CALVIDRAFT_64895</name>
</gene>
<dbReference type="PROSITE" id="PS50096">
    <property type="entry name" value="IQ"/>
    <property type="match status" value="1"/>
</dbReference>
<reference evidence="2 3" key="1">
    <citation type="journal article" date="2016" name="Mol. Biol. Evol.">
        <title>Comparative Genomics of Early-Diverging Mushroom-Forming Fungi Provides Insights into the Origins of Lignocellulose Decay Capabilities.</title>
        <authorList>
            <person name="Nagy L.G."/>
            <person name="Riley R."/>
            <person name="Tritt A."/>
            <person name="Adam C."/>
            <person name="Daum C."/>
            <person name="Floudas D."/>
            <person name="Sun H."/>
            <person name="Yadav J.S."/>
            <person name="Pangilinan J."/>
            <person name="Larsson K.H."/>
            <person name="Matsuura K."/>
            <person name="Barry K."/>
            <person name="Labutti K."/>
            <person name="Kuo R."/>
            <person name="Ohm R.A."/>
            <person name="Bhattacharya S.S."/>
            <person name="Shirouzu T."/>
            <person name="Yoshinaga Y."/>
            <person name="Martin F.M."/>
            <person name="Grigoriev I.V."/>
            <person name="Hibbett D.S."/>
        </authorList>
    </citation>
    <scope>NUCLEOTIDE SEQUENCE [LARGE SCALE GENOMIC DNA]</scope>
    <source>
        <strain evidence="2 3">TUFC12733</strain>
    </source>
</reference>
<evidence type="ECO:0000313" key="2">
    <source>
        <dbReference type="EMBL" id="KZO97930.1"/>
    </source>
</evidence>
<dbReference type="Proteomes" id="UP000076738">
    <property type="component" value="Unassembled WGS sequence"/>
</dbReference>
<evidence type="ECO:0000256" key="1">
    <source>
        <dbReference type="SAM" id="MobiDB-lite"/>
    </source>
</evidence>
<keyword evidence="3" id="KW-1185">Reference proteome</keyword>
<organism evidence="2 3">
    <name type="scientific">Calocera viscosa (strain TUFC12733)</name>
    <dbReference type="NCBI Taxonomy" id="1330018"/>
    <lineage>
        <taxon>Eukaryota</taxon>
        <taxon>Fungi</taxon>
        <taxon>Dikarya</taxon>
        <taxon>Basidiomycota</taxon>
        <taxon>Agaricomycotina</taxon>
        <taxon>Dacrymycetes</taxon>
        <taxon>Dacrymycetales</taxon>
        <taxon>Dacrymycetaceae</taxon>
        <taxon>Calocera</taxon>
    </lineage>
</organism>
<dbReference type="AlphaFoldDB" id="A0A167NPL1"/>
<evidence type="ECO:0000313" key="3">
    <source>
        <dbReference type="Proteomes" id="UP000076738"/>
    </source>
</evidence>
<dbReference type="EMBL" id="KV417278">
    <property type="protein sequence ID" value="KZO97930.1"/>
    <property type="molecule type" value="Genomic_DNA"/>
</dbReference>
<name>A0A167NPL1_CALVF</name>
<accession>A0A167NPL1</accession>